<accession>A0AAN9KC04</accession>
<keyword evidence="2" id="KW-1185">Reference proteome</keyword>
<evidence type="ECO:0000313" key="2">
    <source>
        <dbReference type="Proteomes" id="UP001367508"/>
    </source>
</evidence>
<evidence type="ECO:0000313" key="1">
    <source>
        <dbReference type="EMBL" id="KAK7314129.1"/>
    </source>
</evidence>
<dbReference type="AlphaFoldDB" id="A0AAN9KC04"/>
<protein>
    <submittedName>
        <fullName evidence="1">Uncharacterized protein</fullName>
    </submittedName>
</protein>
<proteinExistence type="predicted"/>
<name>A0AAN9KC04_CANGL</name>
<dbReference type="EMBL" id="JAYMYQ010000009">
    <property type="protein sequence ID" value="KAK7314129.1"/>
    <property type="molecule type" value="Genomic_DNA"/>
</dbReference>
<dbReference type="Proteomes" id="UP001367508">
    <property type="component" value="Unassembled WGS sequence"/>
</dbReference>
<gene>
    <name evidence="1" type="ORF">VNO77_39340</name>
</gene>
<reference evidence="1 2" key="1">
    <citation type="submission" date="2024-01" db="EMBL/GenBank/DDBJ databases">
        <title>The genomes of 5 underutilized Papilionoideae crops provide insights into root nodulation and disease resistanc.</title>
        <authorList>
            <person name="Jiang F."/>
        </authorList>
    </citation>
    <scope>NUCLEOTIDE SEQUENCE [LARGE SCALE GENOMIC DNA]</scope>
    <source>
        <strain evidence="1">LVBAO_FW01</strain>
        <tissue evidence="1">Leaves</tissue>
    </source>
</reference>
<sequence length="95" mass="11036">MLIRGGFAQIYFNSSNLQLSVAQTTLPQTKWTRLEKIADINWIHIRWCETPQNKISNPRDKVLDLVGLQFHYARELNLTLCLASYNVGWVSLLIF</sequence>
<comment type="caution">
    <text evidence="1">The sequence shown here is derived from an EMBL/GenBank/DDBJ whole genome shotgun (WGS) entry which is preliminary data.</text>
</comment>
<organism evidence="1 2">
    <name type="scientific">Canavalia gladiata</name>
    <name type="common">Sword bean</name>
    <name type="synonym">Dolichos gladiatus</name>
    <dbReference type="NCBI Taxonomy" id="3824"/>
    <lineage>
        <taxon>Eukaryota</taxon>
        <taxon>Viridiplantae</taxon>
        <taxon>Streptophyta</taxon>
        <taxon>Embryophyta</taxon>
        <taxon>Tracheophyta</taxon>
        <taxon>Spermatophyta</taxon>
        <taxon>Magnoliopsida</taxon>
        <taxon>eudicotyledons</taxon>
        <taxon>Gunneridae</taxon>
        <taxon>Pentapetalae</taxon>
        <taxon>rosids</taxon>
        <taxon>fabids</taxon>
        <taxon>Fabales</taxon>
        <taxon>Fabaceae</taxon>
        <taxon>Papilionoideae</taxon>
        <taxon>50 kb inversion clade</taxon>
        <taxon>NPAAA clade</taxon>
        <taxon>indigoferoid/millettioid clade</taxon>
        <taxon>Phaseoleae</taxon>
        <taxon>Canavalia</taxon>
    </lineage>
</organism>